<dbReference type="EMBL" id="NRRL01000017">
    <property type="protein sequence ID" value="MBK1668120.1"/>
    <property type="molecule type" value="Genomic_DNA"/>
</dbReference>
<evidence type="ECO:0000256" key="2">
    <source>
        <dbReference type="SAM" id="SignalP"/>
    </source>
</evidence>
<dbReference type="Pfam" id="PF11233">
    <property type="entry name" value="DUF3035"/>
    <property type="match status" value="2"/>
</dbReference>
<dbReference type="RefSeq" id="WP_200340290.1">
    <property type="nucleotide sequence ID" value="NZ_NRRL01000017.1"/>
</dbReference>
<feature type="compositionally biased region" description="Basic and acidic residues" evidence="1">
    <location>
        <begin position="200"/>
        <end position="212"/>
    </location>
</feature>
<sequence>MIHRHPIRLGLCLLLAAPMLAGCSDAWRTTLGLKQTAPNEFKVAEREPLAMPPSLNELPAPQPGAERPQATSPRMRARQALFAPAGSGPQAATSTAADPMGRVGGGLSDGASGDSRSNLSDGEQRLLARANADAAPDDIRRIVAREAEQRAEAQRSLLDDYIFWREPELPGVVVDADAEARRLRDNQAQGQPLTEGEVPIEQREDRGLLGNL</sequence>
<dbReference type="PROSITE" id="PS51257">
    <property type="entry name" value="PROKAR_LIPOPROTEIN"/>
    <property type="match status" value="1"/>
</dbReference>
<feature type="signal peptide" evidence="2">
    <location>
        <begin position="1"/>
        <end position="21"/>
    </location>
</feature>
<dbReference type="Proteomes" id="UP001296873">
    <property type="component" value="Unassembled WGS sequence"/>
</dbReference>
<proteinExistence type="predicted"/>
<evidence type="ECO:0000313" key="3">
    <source>
        <dbReference type="EMBL" id="MBK1668120.1"/>
    </source>
</evidence>
<evidence type="ECO:0000256" key="1">
    <source>
        <dbReference type="SAM" id="MobiDB-lite"/>
    </source>
</evidence>
<comment type="caution">
    <text evidence="3">The sequence shown here is derived from an EMBL/GenBank/DDBJ whole genome shotgun (WGS) entry which is preliminary data.</text>
</comment>
<evidence type="ECO:0000313" key="4">
    <source>
        <dbReference type="Proteomes" id="UP001296873"/>
    </source>
</evidence>
<protein>
    <recommendedName>
        <fullName evidence="5">DUF3035 domain-containing protein</fullName>
    </recommendedName>
</protein>
<keyword evidence="4" id="KW-1185">Reference proteome</keyword>
<keyword evidence="2" id="KW-0732">Signal</keyword>
<feature type="chain" id="PRO_5045717688" description="DUF3035 domain-containing protein" evidence="2">
    <location>
        <begin position="22"/>
        <end position="212"/>
    </location>
</feature>
<feature type="region of interest" description="Disordered" evidence="1">
    <location>
        <begin position="48"/>
        <end position="122"/>
    </location>
</feature>
<gene>
    <name evidence="3" type="ORF">CKO28_08735</name>
</gene>
<feature type="region of interest" description="Disordered" evidence="1">
    <location>
        <begin position="183"/>
        <end position="212"/>
    </location>
</feature>
<name>A0ABS1DFD2_9PROT</name>
<dbReference type="InterPro" id="IPR021395">
    <property type="entry name" value="DUF3035"/>
</dbReference>
<reference evidence="3 4" key="1">
    <citation type="journal article" date="2020" name="Microorganisms">
        <title>Osmotic Adaptation and Compatible Solute Biosynthesis of Phototrophic Bacteria as Revealed from Genome Analyses.</title>
        <authorList>
            <person name="Imhoff J.F."/>
            <person name="Rahn T."/>
            <person name="Kunzel S."/>
            <person name="Keller A."/>
            <person name="Neulinger S.C."/>
        </authorList>
    </citation>
    <scope>NUCLEOTIDE SEQUENCE [LARGE SCALE GENOMIC DNA]</scope>
    <source>
        <strain evidence="3 4">DSM 9895</strain>
    </source>
</reference>
<evidence type="ECO:0008006" key="5">
    <source>
        <dbReference type="Google" id="ProtNLM"/>
    </source>
</evidence>
<accession>A0ABS1DFD2</accession>
<organism evidence="3 4">
    <name type="scientific">Rhodovibrio sodomensis</name>
    <dbReference type="NCBI Taxonomy" id="1088"/>
    <lineage>
        <taxon>Bacteria</taxon>
        <taxon>Pseudomonadati</taxon>
        <taxon>Pseudomonadota</taxon>
        <taxon>Alphaproteobacteria</taxon>
        <taxon>Rhodospirillales</taxon>
        <taxon>Rhodovibrionaceae</taxon>
        <taxon>Rhodovibrio</taxon>
    </lineage>
</organism>